<dbReference type="AlphaFoldDB" id="A0AA88DV60"/>
<sequence>MKIDLKYFSLTDNLEEVNAISWGVLSWEATQAAICNAVENKLSLKRRPLKKIDKVQYSIAGFPYALLVWAYESIPTIAGKFTTKHVEANPCMLSWTSVDNVKFDTVMSALTTVGEKQAKYFVMMPIDKELKESYVTELYLKNPTIVPQAPCKTLVTQPSTNTNSKWLEFQKEIRGEGNPTISYHVSYRHKRNFQKDDSDAMKTDSNDLRFGPQINGFLDSDIGVVADKILQQKRSRLSRLGQKRFGPLVESSSAAYAPTKMVIFYALPQGLSDEPPKENLEQFRVWIKK</sequence>
<proteinExistence type="predicted"/>
<dbReference type="PANTHER" id="PTHR48449">
    <property type="entry name" value="DUF1985 DOMAIN-CONTAINING PROTEIN"/>
    <property type="match status" value="1"/>
</dbReference>
<name>A0AA88DV60_FICCA</name>
<evidence type="ECO:0000313" key="2">
    <source>
        <dbReference type="Proteomes" id="UP001187192"/>
    </source>
</evidence>
<gene>
    <name evidence="1" type="ORF">TIFTF001_031541</name>
</gene>
<accession>A0AA88DV60</accession>
<dbReference type="EMBL" id="BTGU01000129">
    <property type="protein sequence ID" value="GMN62445.1"/>
    <property type="molecule type" value="Genomic_DNA"/>
</dbReference>
<comment type="caution">
    <text evidence="1">The sequence shown here is derived from an EMBL/GenBank/DDBJ whole genome shotgun (WGS) entry which is preliminary data.</text>
</comment>
<reference evidence="1" key="1">
    <citation type="submission" date="2023-07" db="EMBL/GenBank/DDBJ databases">
        <title>draft genome sequence of fig (Ficus carica).</title>
        <authorList>
            <person name="Takahashi T."/>
            <person name="Nishimura K."/>
        </authorList>
    </citation>
    <scope>NUCLEOTIDE SEQUENCE</scope>
</reference>
<protein>
    <submittedName>
        <fullName evidence="1">Uncharacterized protein</fullName>
    </submittedName>
</protein>
<organism evidence="1 2">
    <name type="scientific">Ficus carica</name>
    <name type="common">Common fig</name>
    <dbReference type="NCBI Taxonomy" id="3494"/>
    <lineage>
        <taxon>Eukaryota</taxon>
        <taxon>Viridiplantae</taxon>
        <taxon>Streptophyta</taxon>
        <taxon>Embryophyta</taxon>
        <taxon>Tracheophyta</taxon>
        <taxon>Spermatophyta</taxon>
        <taxon>Magnoliopsida</taxon>
        <taxon>eudicotyledons</taxon>
        <taxon>Gunneridae</taxon>
        <taxon>Pentapetalae</taxon>
        <taxon>rosids</taxon>
        <taxon>fabids</taxon>
        <taxon>Rosales</taxon>
        <taxon>Moraceae</taxon>
        <taxon>Ficeae</taxon>
        <taxon>Ficus</taxon>
    </lineage>
</organism>
<keyword evidence="2" id="KW-1185">Reference proteome</keyword>
<dbReference type="PANTHER" id="PTHR48449:SF1">
    <property type="entry name" value="DUF1985 DOMAIN-CONTAINING PROTEIN"/>
    <property type="match status" value="1"/>
</dbReference>
<evidence type="ECO:0000313" key="1">
    <source>
        <dbReference type="EMBL" id="GMN62445.1"/>
    </source>
</evidence>
<dbReference type="Proteomes" id="UP001187192">
    <property type="component" value="Unassembled WGS sequence"/>
</dbReference>